<evidence type="ECO:0000259" key="2">
    <source>
        <dbReference type="Pfam" id="PF20499"/>
    </source>
</evidence>
<feature type="region of interest" description="Disordered" evidence="1">
    <location>
        <begin position="891"/>
        <end position="965"/>
    </location>
</feature>
<evidence type="ECO:0000256" key="1">
    <source>
        <dbReference type="SAM" id="MobiDB-lite"/>
    </source>
</evidence>
<evidence type="ECO:0000313" key="4">
    <source>
        <dbReference type="Proteomes" id="UP000230750"/>
    </source>
</evidence>
<feature type="region of interest" description="Disordered" evidence="1">
    <location>
        <begin position="664"/>
        <end position="694"/>
    </location>
</feature>
<evidence type="ECO:0000313" key="3">
    <source>
        <dbReference type="EMBL" id="PIK44872.1"/>
    </source>
</evidence>
<protein>
    <recommendedName>
        <fullName evidence="2">DUF6729 domain-containing protein</fullName>
    </recommendedName>
</protein>
<dbReference type="OrthoDB" id="10072098at2759"/>
<dbReference type="EMBL" id="MRZV01000747">
    <property type="protein sequence ID" value="PIK44872.1"/>
    <property type="molecule type" value="Genomic_DNA"/>
</dbReference>
<dbReference type="AlphaFoldDB" id="A0A2G8KA50"/>
<sequence length="1049" mass="117628">MHLQLSYGKKFKKRTRCPIDIHDLQIGPSEGQFKKRSSTASENEPACHPPTKATIASASTVETTPTTTTSTARDDQSKGDFLHRVPVGWAANMSEGDRLFYGRTLFISKGRLKDGLQLWWHPPQPSTTGKPVVSQYFSKRLFLWMPRRMYQVDFLCPTCNISLRSKGIYNRVRLVLDVSDFYYLAAEYMDCKQCRGTFISYDDRMMNQLTDAMRVSFPALLTRKYACDRSVLSLLRARTLGNSSTAMQHNILERHSEQWLGKQLQYLSACKQHQNAMRALNMPNQEYEETVTFKAFPTARWFLACYVRDVWGRIEMLKAALTSVYGTILKIDSTKKVCKKLQGLAAGSAQWCTNVGNERGEILQSVLTTSESISSCQDLANGLMKRFETAQQAPPTVLYTDRDCCKIGGDSKFKILFSKWEDLEVRLDIFHFMRRLALGCTTESHPLYGVFMSRLSSVIFEWDSDDLKKLQDAKKKELEMDGIPNPSLSAVQKAITKEELERYCKRQTRGTQKTTDGVQLYTQTGTISKGGIALATYRCGRGTTSLESLHLHLARLIPGTSANAVNFQAFLLDGLYRWNLLRAATSAQADSGHLRTFDLRLSTKVNALSQQIHGKKIIPQALNPAEYTGETIGVEYLYKQSGLVLPDADDELMAQIDEGFEDEEGAATDERMESALDHSFPIPDPPFTDKQDGDQEDVVEEDPAALRDAADIDCVEDVSTDSRGIPGWEKVAALAQALLDLKGISLTSSDAKKIIKLYDDLADYDKQPLTYRLRMKASRGRFARSKHGYVGAEVVKRCFLSAGSPASYPNKSRVVEALCILLCEKIPQARKDDGYTSRWRLILSEYNKVRQRLLNSEDLLEGTELVLLHLNEATLTRWFKEKTRRDEVTMLLQGRQLPPSRVPAEQPLPPAKEGPSRPVSPLIPFQFPEPEDRTGLANVRRKNVPSTSGSSTAAEAPGVAPPAKVSRTTEWRKRKAQALAQTLAPGTAKLPRKEYSCRVCGKGMSSTGHTQFRGKRYCPDAPGQVSKDEWLAKQRAEAAQAKLAKQNKD</sequence>
<feature type="compositionally biased region" description="Polar residues" evidence="1">
    <location>
        <begin position="944"/>
        <end position="953"/>
    </location>
</feature>
<feature type="compositionally biased region" description="Low complexity" evidence="1">
    <location>
        <begin position="56"/>
        <end position="71"/>
    </location>
</feature>
<dbReference type="STRING" id="307972.A0A2G8KA50"/>
<reference evidence="3 4" key="1">
    <citation type="journal article" date="2017" name="PLoS Biol.">
        <title>The sea cucumber genome provides insights into morphological evolution and visceral regeneration.</title>
        <authorList>
            <person name="Zhang X."/>
            <person name="Sun L."/>
            <person name="Yuan J."/>
            <person name="Sun Y."/>
            <person name="Gao Y."/>
            <person name="Zhang L."/>
            <person name="Li S."/>
            <person name="Dai H."/>
            <person name="Hamel J.F."/>
            <person name="Liu C."/>
            <person name="Yu Y."/>
            <person name="Liu S."/>
            <person name="Lin W."/>
            <person name="Guo K."/>
            <person name="Jin S."/>
            <person name="Xu P."/>
            <person name="Storey K.B."/>
            <person name="Huan P."/>
            <person name="Zhang T."/>
            <person name="Zhou Y."/>
            <person name="Zhang J."/>
            <person name="Lin C."/>
            <person name="Li X."/>
            <person name="Xing L."/>
            <person name="Huo D."/>
            <person name="Sun M."/>
            <person name="Wang L."/>
            <person name="Mercier A."/>
            <person name="Li F."/>
            <person name="Yang H."/>
            <person name="Xiang J."/>
        </authorList>
    </citation>
    <scope>NUCLEOTIDE SEQUENCE [LARGE SCALE GENOMIC DNA]</scope>
    <source>
        <strain evidence="3">Shaxun</strain>
        <tissue evidence="3">Muscle</tissue>
    </source>
</reference>
<accession>A0A2G8KA50</accession>
<proteinExistence type="predicted"/>
<gene>
    <name evidence="3" type="ORF">BSL78_18257</name>
</gene>
<dbReference type="Pfam" id="PF20499">
    <property type="entry name" value="DUF6729"/>
    <property type="match status" value="1"/>
</dbReference>
<feature type="region of interest" description="Disordered" evidence="1">
    <location>
        <begin position="28"/>
        <end position="77"/>
    </location>
</feature>
<keyword evidence="4" id="KW-1185">Reference proteome</keyword>
<comment type="caution">
    <text evidence="3">The sequence shown here is derived from an EMBL/GenBank/DDBJ whole genome shotgun (WGS) entry which is preliminary data.</text>
</comment>
<dbReference type="Proteomes" id="UP000230750">
    <property type="component" value="Unassembled WGS sequence"/>
</dbReference>
<dbReference type="PANTHER" id="PTHR24401">
    <property type="entry name" value="SI:CH211-243P7.3-RELATED"/>
    <property type="match status" value="1"/>
</dbReference>
<feature type="domain" description="DUF6729" evidence="2">
    <location>
        <begin position="89"/>
        <end position="311"/>
    </location>
</feature>
<dbReference type="InterPro" id="IPR046616">
    <property type="entry name" value="DUF6729"/>
</dbReference>
<name>A0A2G8KA50_STIJA</name>
<organism evidence="3 4">
    <name type="scientific">Stichopus japonicus</name>
    <name type="common">Sea cucumber</name>
    <dbReference type="NCBI Taxonomy" id="307972"/>
    <lineage>
        <taxon>Eukaryota</taxon>
        <taxon>Metazoa</taxon>
        <taxon>Echinodermata</taxon>
        <taxon>Eleutherozoa</taxon>
        <taxon>Echinozoa</taxon>
        <taxon>Holothuroidea</taxon>
        <taxon>Aspidochirotacea</taxon>
        <taxon>Aspidochirotida</taxon>
        <taxon>Stichopodidae</taxon>
        <taxon>Apostichopus</taxon>
    </lineage>
</organism>
<dbReference type="PANTHER" id="PTHR24401:SF29">
    <property type="entry name" value="SI:CH211-243P7.3-RELATED"/>
    <property type="match status" value="1"/>
</dbReference>